<dbReference type="AlphaFoldDB" id="A0A9X6RHN4"/>
<name>A0A9X6RHN4_BACTV</name>
<evidence type="ECO:0000313" key="2">
    <source>
        <dbReference type="Proteomes" id="UP000195160"/>
    </source>
</evidence>
<comment type="caution">
    <text evidence="1">The sequence shown here is derived from an EMBL/GenBank/DDBJ whole genome shotgun (WGS) entry which is preliminary data.</text>
</comment>
<dbReference type="EMBL" id="MOOV01000084">
    <property type="protein sequence ID" value="OUC02370.1"/>
    <property type="molecule type" value="Genomic_DNA"/>
</dbReference>
<accession>A0A9X6RHN4</accession>
<evidence type="ECO:0000313" key="1">
    <source>
        <dbReference type="EMBL" id="OUC02370.1"/>
    </source>
</evidence>
<dbReference type="RefSeq" id="WP_256941938.1">
    <property type="nucleotide sequence ID" value="NZ_MOOV01000084.1"/>
</dbReference>
<protein>
    <submittedName>
        <fullName evidence="1">Uncharacterized protein</fullName>
    </submittedName>
</protein>
<organism evidence="1 2">
    <name type="scientific">Bacillus thuringiensis subsp. medellin</name>
    <dbReference type="NCBI Taxonomy" id="79672"/>
    <lineage>
        <taxon>Bacteria</taxon>
        <taxon>Bacillati</taxon>
        <taxon>Bacillota</taxon>
        <taxon>Bacilli</taxon>
        <taxon>Bacillales</taxon>
        <taxon>Bacillaceae</taxon>
        <taxon>Bacillus</taxon>
        <taxon>Bacillus cereus group</taxon>
    </lineage>
</organism>
<dbReference type="Proteomes" id="UP000195160">
    <property type="component" value="Unassembled WGS sequence"/>
</dbReference>
<reference evidence="1 2" key="1">
    <citation type="submission" date="2016-10" db="EMBL/GenBank/DDBJ databases">
        <title>Comparative genomics of Bacillus thuringiensis reveals a path to pathogens against multiple invertebrate hosts.</title>
        <authorList>
            <person name="Zheng J."/>
            <person name="Gao Q."/>
            <person name="Liu H."/>
            <person name="Peng D."/>
            <person name="Ruan L."/>
            <person name="Sun M."/>
        </authorList>
    </citation>
    <scope>NUCLEOTIDE SEQUENCE [LARGE SCALE GENOMIC DNA]</scope>
    <source>
        <strain evidence="1">T30001</strain>
    </source>
</reference>
<proteinExistence type="predicted"/>
<gene>
    <name evidence="1" type="ORF">BK784_09585</name>
</gene>
<sequence>MMNNRLMMLWKEKILFCRIKTFLLWINIKEAETIMFYFPNSVQNLLEKEAVAPYYFQTM</sequence>